<reference evidence="3" key="1">
    <citation type="journal article" date="2018" name="Nat. Plants">
        <title>Whole-genome landscape of Medicago truncatula symbiotic genes.</title>
        <authorList>
            <person name="Pecrix Y."/>
            <person name="Gamas P."/>
            <person name="Carrere S."/>
        </authorList>
    </citation>
    <scope>NUCLEOTIDE SEQUENCE</scope>
    <source>
        <tissue evidence="3">Leaves</tissue>
    </source>
</reference>
<dbReference type="Proteomes" id="UP000265566">
    <property type="component" value="Chromosome 8"/>
</dbReference>
<dbReference type="AlphaFoldDB" id="A0A396GM86"/>
<sequence>MQRRKNMTQIVKFVYIIIIFLSLFHAARNDDYHLKCTTDYDCREGFCPEGLAPKCFVSFALARFLSEGRCLCI</sequence>
<feature type="signal peptide" evidence="1">
    <location>
        <begin position="1"/>
        <end position="29"/>
    </location>
</feature>
<dbReference type="InterPro" id="IPR009810">
    <property type="entry name" value="Nodulin_late_dom"/>
</dbReference>
<protein>
    <submittedName>
        <fullName evidence="3">Putative Late nodulin</fullName>
    </submittedName>
</protein>
<feature type="chain" id="PRO_5018128021" evidence="1">
    <location>
        <begin position="30"/>
        <end position="73"/>
    </location>
</feature>
<evidence type="ECO:0000256" key="1">
    <source>
        <dbReference type="SAM" id="SignalP"/>
    </source>
</evidence>
<feature type="domain" description="Late nodulin" evidence="2">
    <location>
        <begin position="7"/>
        <end position="56"/>
    </location>
</feature>
<evidence type="ECO:0000313" key="3">
    <source>
        <dbReference type="EMBL" id="RHN40684.1"/>
    </source>
</evidence>
<dbReference type="GO" id="GO:0046872">
    <property type="term" value="F:metal ion binding"/>
    <property type="evidence" value="ECO:0007669"/>
    <property type="project" value="InterPro"/>
</dbReference>
<gene>
    <name evidence="3" type="ORF">MtrunA17_Chr8g0357471</name>
</gene>
<name>A0A396GM86_MEDTR</name>
<accession>A0A396GM86</accession>
<dbReference type="EMBL" id="PSQE01000008">
    <property type="protein sequence ID" value="RHN40684.1"/>
    <property type="molecule type" value="Genomic_DNA"/>
</dbReference>
<comment type="caution">
    <text evidence="3">The sequence shown here is derived from an EMBL/GenBank/DDBJ whole genome shotgun (WGS) entry which is preliminary data.</text>
</comment>
<evidence type="ECO:0000259" key="2">
    <source>
        <dbReference type="Pfam" id="PF07127"/>
    </source>
</evidence>
<keyword evidence="1" id="KW-0732">Signal</keyword>
<proteinExistence type="predicted"/>
<dbReference type="Gramene" id="rna46873">
    <property type="protein sequence ID" value="RHN40684.1"/>
    <property type="gene ID" value="gene46873"/>
</dbReference>
<organism evidence="3">
    <name type="scientific">Medicago truncatula</name>
    <name type="common">Barrel medic</name>
    <name type="synonym">Medicago tribuloides</name>
    <dbReference type="NCBI Taxonomy" id="3880"/>
    <lineage>
        <taxon>Eukaryota</taxon>
        <taxon>Viridiplantae</taxon>
        <taxon>Streptophyta</taxon>
        <taxon>Embryophyta</taxon>
        <taxon>Tracheophyta</taxon>
        <taxon>Spermatophyta</taxon>
        <taxon>Magnoliopsida</taxon>
        <taxon>eudicotyledons</taxon>
        <taxon>Gunneridae</taxon>
        <taxon>Pentapetalae</taxon>
        <taxon>rosids</taxon>
        <taxon>fabids</taxon>
        <taxon>Fabales</taxon>
        <taxon>Fabaceae</taxon>
        <taxon>Papilionoideae</taxon>
        <taxon>50 kb inversion clade</taxon>
        <taxon>NPAAA clade</taxon>
        <taxon>Hologalegina</taxon>
        <taxon>IRL clade</taxon>
        <taxon>Trifolieae</taxon>
        <taxon>Medicago</taxon>
    </lineage>
</organism>
<dbReference type="Pfam" id="PF07127">
    <property type="entry name" value="Nodulin_late"/>
    <property type="match status" value="1"/>
</dbReference>